<dbReference type="EMBL" id="CH981524">
    <property type="protein sequence ID" value="EDK42251.1"/>
    <property type="molecule type" value="Genomic_DNA"/>
</dbReference>
<dbReference type="VEuPathDB" id="FungiDB:LELG_00429"/>
<feature type="region of interest" description="Disordered" evidence="1">
    <location>
        <begin position="378"/>
        <end position="461"/>
    </location>
</feature>
<dbReference type="GeneID" id="5235803"/>
<keyword evidence="3" id="KW-1185">Reference proteome</keyword>
<evidence type="ECO:0000256" key="1">
    <source>
        <dbReference type="SAM" id="MobiDB-lite"/>
    </source>
</evidence>
<accession>A5DSU3</accession>
<dbReference type="AlphaFoldDB" id="A5DSU3"/>
<feature type="region of interest" description="Disordered" evidence="1">
    <location>
        <begin position="115"/>
        <end position="135"/>
    </location>
</feature>
<dbReference type="HOGENOM" id="CLU_366037_0_0_1"/>
<dbReference type="Proteomes" id="UP000001996">
    <property type="component" value="Unassembled WGS sequence"/>
</dbReference>
<name>A5DSU3_LODEL</name>
<evidence type="ECO:0000313" key="2">
    <source>
        <dbReference type="EMBL" id="EDK42251.1"/>
    </source>
</evidence>
<dbReference type="InParanoid" id="A5DSU3"/>
<reference evidence="2 3" key="1">
    <citation type="journal article" date="2009" name="Nature">
        <title>Evolution of pathogenicity and sexual reproduction in eight Candida genomes.</title>
        <authorList>
            <person name="Butler G."/>
            <person name="Rasmussen M.D."/>
            <person name="Lin M.F."/>
            <person name="Santos M.A."/>
            <person name="Sakthikumar S."/>
            <person name="Munro C.A."/>
            <person name="Rheinbay E."/>
            <person name="Grabherr M."/>
            <person name="Forche A."/>
            <person name="Reedy J.L."/>
            <person name="Agrafioti I."/>
            <person name="Arnaud M.B."/>
            <person name="Bates S."/>
            <person name="Brown A.J."/>
            <person name="Brunke S."/>
            <person name="Costanzo M.C."/>
            <person name="Fitzpatrick D.A."/>
            <person name="de Groot P.W."/>
            <person name="Harris D."/>
            <person name="Hoyer L.L."/>
            <person name="Hube B."/>
            <person name="Klis F.M."/>
            <person name="Kodira C."/>
            <person name="Lennard N."/>
            <person name="Logue M.E."/>
            <person name="Martin R."/>
            <person name="Neiman A.M."/>
            <person name="Nikolaou E."/>
            <person name="Quail M.A."/>
            <person name="Quinn J."/>
            <person name="Santos M.C."/>
            <person name="Schmitzberger F.F."/>
            <person name="Sherlock G."/>
            <person name="Shah P."/>
            <person name="Silverstein K.A."/>
            <person name="Skrzypek M.S."/>
            <person name="Soll D."/>
            <person name="Staggs R."/>
            <person name="Stansfield I."/>
            <person name="Stumpf M.P."/>
            <person name="Sudbery P.E."/>
            <person name="Srikantha T."/>
            <person name="Zeng Q."/>
            <person name="Berman J."/>
            <person name="Berriman M."/>
            <person name="Heitman J."/>
            <person name="Gow N.A."/>
            <person name="Lorenz M.C."/>
            <person name="Birren B.W."/>
            <person name="Kellis M."/>
            <person name="Cuomo C.A."/>
        </authorList>
    </citation>
    <scope>NUCLEOTIDE SEQUENCE [LARGE SCALE GENOMIC DNA]</scope>
    <source>
        <strain evidence="3">ATCC 11503 / BCRC 21390 / CBS 2605 / JCM 1781 / NBRC 1676 / NRRL YB-4239</strain>
    </source>
</reference>
<dbReference type="eggNOG" id="ENOG502RQ5F">
    <property type="taxonomic scope" value="Eukaryota"/>
</dbReference>
<feature type="compositionally biased region" description="Polar residues" evidence="1">
    <location>
        <begin position="157"/>
        <end position="171"/>
    </location>
</feature>
<proteinExistence type="predicted"/>
<feature type="compositionally biased region" description="Low complexity" evidence="1">
    <location>
        <begin position="378"/>
        <end position="405"/>
    </location>
</feature>
<protein>
    <submittedName>
        <fullName evidence="2">Uncharacterized protein</fullName>
    </submittedName>
</protein>
<dbReference type="KEGG" id="lel:PVL30_000420"/>
<gene>
    <name evidence="2" type="ORF">LELG_00429</name>
</gene>
<evidence type="ECO:0000313" key="3">
    <source>
        <dbReference type="Proteomes" id="UP000001996"/>
    </source>
</evidence>
<feature type="compositionally biased region" description="Polar residues" evidence="1">
    <location>
        <begin position="115"/>
        <end position="134"/>
    </location>
</feature>
<feature type="region of interest" description="Disordered" evidence="1">
    <location>
        <begin position="150"/>
        <end position="178"/>
    </location>
</feature>
<sequence length="762" mass="83417">MSDFGGLGIVLEENEDLRRQTSNNEGVNNHLLQQSTLPIITSIPQQIVNTHLPEPEIDLEQVPVPVPVPEQREEVHQQRAETPIRVSSVASLNNLTPKTSTNQIKFNSHISLDSSSNNVQIESTPSVSTSNLEQSLHLPPQEVLLPPLPDAIEDLKSPSTASNPQLHQHTNSNDDKLSNMTLSHKLSQEQTFTTMNTNNSNNINNNLESSNHSLFSQEFTPIYKNNAASFSNYALDSPTLLIDQEFQLQLQLQQQQQQQHQQLNQHLNLLKNSHLQHPSLHFFPTLSTSSIKQTDSSHNLSSNSIPTLPALIASFNSNTIANSTNNSSANIGTINGAINGTINGTNAGGNTNASSTSNEKTSPLKKLKNLTNGIRKLSLGLSSNTSSSSNVTTPTGSKFPNLNPLAIPPPPTTTAAAAAAATNTTTNTTPSQFSSTTATAATTSNTANPTPLRSTLTPLQVDDKTLNLRNGNTATTYGNPFSNASISHLHLHLHLQLQLQQPHIQHSSSSSTSTTSSLTSILRAKRARAASQGYHGISPITPPPFSSLPLTSPIITISENLDSNREAMTHMEQSYFDSLNSSVNHTTAHTETSTSPTSTSSTLANNNINLNMNMNLASHHHVNSIEEFTNLDDLLDYSNYLQLQKIQMNDIYVKTREKLEASGWCSTYDLDNLKLQQDASDAQIDTMILKIEEKLNRDFDYSMLNNSRNSMRPRLMREEKSNEMMKKRGFSGSGVVPSRVENGFTCPSLKVLESRCFSFTDF</sequence>
<feature type="compositionally biased region" description="Low complexity" evidence="1">
    <location>
        <begin position="413"/>
        <end position="451"/>
    </location>
</feature>
<dbReference type="OrthoDB" id="4026192at2759"/>
<feature type="compositionally biased region" description="Low complexity" evidence="1">
    <location>
        <begin position="502"/>
        <end position="522"/>
    </location>
</feature>
<feature type="region of interest" description="Disordered" evidence="1">
    <location>
        <begin position="502"/>
        <end position="524"/>
    </location>
</feature>
<organism evidence="2 3">
    <name type="scientific">Lodderomyces elongisporus (strain ATCC 11503 / CBS 2605 / JCM 1781 / NBRC 1676 / NRRL YB-4239)</name>
    <name type="common">Yeast</name>
    <name type="synonym">Saccharomyces elongisporus</name>
    <dbReference type="NCBI Taxonomy" id="379508"/>
    <lineage>
        <taxon>Eukaryota</taxon>
        <taxon>Fungi</taxon>
        <taxon>Dikarya</taxon>
        <taxon>Ascomycota</taxon>
        <taxon>Saccharomycotina</taxon>
        <taxon>Pichiomycetes</taxon>
        <taxon>Debaryomycetaceae</taxon>
        <taxon>Candida/Lodderomyces clade</taxon>
        <taxon>Lodderomyces</taxon>
    </lineage>
</organism>